<dbReference type="PANTHER" id="PTHR42920:SF5">
    <property type="entry name" value="EAMA DOMAIN-CONTAINING PROTEIN"/>
    <property type="match status" value="1"/>
</dbReference>
<protein>
    <submittedName>
        <fullName evidence="8">DMT family transporter</fullName>
    </submittedName>
</protein>
<feature type="transmembrane region" description="Helical" evidence="6">
    <location>
        <begin position="76"/>
        <end position="95"/>
    </location>
</feature>
<evidence type="ECO:0000256" key="5">
    <source>
        <dbReference type="ARBA" id="ARBA00023136"/>
    </source>
</evidence>
<evidence type="ECO:0000259" key="7">
    <source>
        <dbReference type="Pfam" id="PF00892"/>
    </source>
</evidence>
<dbReference type="PANTHER" id="PTHR42920">
    <property type="entry name" value="OS03G0707200 PROTEIN-RELATED"/>
    <property type="match status" value="1"/>
</dbReference>
<evidence type="ECO:0000256" key="2">
    <source>
        <dbReference type="ARBA" id="ARBA00022475"/>
    </source>
</evidence>
<keyword evidence="2" id="KW-1003">Cell membrane</keyword>
<evidence type="ECO:0000313" key="8">
    <source>
        <dbReference type="EMBL" id="MBB1489504.1"/>
    </source>
</evidence>
<feature type="transmembrane region" description="Helical" evidence="6">
    <location>
        <begin position="43"/>
        <end position="64"/>
    </location>
</feature>
<dbReference type="Pfam" id="PF00892">
    <property type="entry name" value="EamA"/>
    <property type="match status" value="2"/>
</dbReference>
<dbReference type="InterPro" id="IPR051258">
    <property type="entry name" value="Diverse_Substrate_Transporter"/>
</dbReference>
<comment type="caution">
    <text evidence="8">The sequence shown here is derived from an EMBL/GenBank/DDBJ whole genome shotgun (WGS) entry which is preliminary data.</text>
</comment>
<proteinExistence type="predicted"/>
<accession>A0A839IY40</accession>
<keyword evidence="9" id="KW-1185">Reference proteome</keyword>
<dbReference type="AlphaFoldDB" id="A0A839IY40"/>
<reference evidence="8 9" key="1">
    <citation type="submission" date="2020-08" db="EMBL/GenBank/DDBJ databases">
        <title>Oceanospirillum sp. nov. isolated from marine sediment.</title>
        <authorList>
            <person name="Ji X."/>
        </authorList>
    </citation>
    <scope>NUCLEOTIDE SEQUENCE [LARGE SCALE GENOMIC DNA]</scope>
    <source>
        <strain evidence="8 9">D5</strain>
    </source>
</reference>
<feature type="transmembrane region" description="Helical" evidence="6">
    <location>
        <begin position="128"/>
        <end position="149"/>
    </location>
</feature>
<feature type="transmembrane region" description="Helical" evidence="6">
    <location>
        <begin position="155"/>
        <end position="171"/>
    </location>
</feature>
<dbReference type="InterPro" id="IPR000620">
    <property type="entry name" value="EamA_dom"/>
</dbReference>
<dbReference type="SUPFAM" id="SSF103481">
    <property type="entry name" value="Multidrug resistance efflux transporter EmrE"/>
    <property type="match status" value="2"/>
</dbReference>
<dbReference type="Proteomes" id="UP000565262">
    <property type="component" value="Unassembled WGS sequence"/>
</dbReference>
<evidence type="ECO:0000256" key="6">
    <source>
        <dbReference type="SAM" id="Phobius"/>
    </source>
</evidence>
<evidence type="ECO:0000313" key="9">
    <source>
        <dbReference type="Proteomes" id="UP000565262"/>
    </source>
</evidence>
<feature type="transmembrane region" description="Helical" evidence="6">
    <location>
        <begin position="213"/>
        <end position="231"/>
    </location>
</feature>
<comment type="subcellular location">
    <subcellularLocation>
        <location evidence="1">Cell membrane</location>
        <topology evidence="1">Multi-pass membrane protein</topology>
    </subcellularLocation>
</comment>
<dbReference type="RefSeq" id="WP_182811885.1">
    <property type="nucleotide sequence ID" value="NZ_JACJFM010000057.1"/>
</dbReference>
<organism evidence="8 9">
    <name type="scientific">Oceanospirillum sediminis</name>
    <dbReference type="NCBI Taxonomy" id="2760088"/>
    <lineage>
        <taxon>Bacteria</taxon>
        <taxon>Pseudomonadati</taxon>
        <taxon>Pseudomonadota</taxon>
        <taxon>Gammaproteobacteria</taxon>
        <taxon>Oceanospirillales</taxon>
        <taxon>Oceanospirillaceae</taxon>
        <taxon>Oceanospirillum</taxon>
    </lineage>
</organism>
<dbReference type="EMBL" id="JACJFM010000057">
    <property type="protein sequence ID" value="MBB1489504.1"/>
    <property type="molecule type" value="Genomic_DNA"/>
</dbReference>
<keyword evidence="3 6" id="KW-0812">Transmembrane</keyword>
<keyword evidence="5 6" id="KW-0472">Membrane</keyword>
<feature type="transmembrane region" description="Helical" evidence="6">
    <location>
        <begin position="243"/>
        <end position="263"/>
    </location>
</feature>
<feature type="transmembrane region" description="Helical" evidence="6">
    <location>
        <begin position="101"/>
        <end position="121"/>
    </location>
</feature>
<gene>
    <name evidence="8" type="ORF">H4O21_23110</name>
</gene>
<evidence type="ECO:0000256" key="1">
    <source>
        <dbReference type="ARBA" id="ARBA00004651"/>
    </source>
</evidence>
<feature type="transmembrane region" description="Helical" evidence="6">
    <location>
        <begin position="269"/>
        <end position="287"/>
    </location>
</feature>
<feature type="domain" description="EamA" evidence="7">
    <location>
        <begin position="14"/>
        <end position="143"/>
    </location>
</feature>
<evidence type="ECO:0000256" key="3">
    <source>
        <dbReference type="ARBA" id="ARBA00022692"/>
    </source>
</evidence>
<evidence type="ECO:0000256" key="4">
    <source>
        <dbReference type="ARBA" id="ARBA00022989"/>
    </source>
</evidence>
<sequence>MPQRLTQLPSHTQADLLLILTTLLAGAGWIFSKEALQGFEPVHFISIRFILAGLLLVLLGYRSLRRLTVTEFTQACKVGGLFSVAMILWILGLNYASHVGIGAFLTSLGVVLVPIVSLCFGEKPDRSLWLSLPVVIAGLGCLSLDSHFIFGIGELFFLLAALLFAVFFVMNSRYSARIATMPLTAIQLLLTGIVAFSVSLFMEQQIWQQTASIWGWLLASAFIATSLRFYVQTQAQGMASSSHAAIIMTLEPVWTALFAAFWLHESMSLLQFLGCLLIFTAMLINRWKVIWQLIRPASHITS</sequence>
<feature type="domain" description="EamA" evidence="7">
    <location>
        <begin position="152"/>
        <end position="284"/>
    </location>
</feature>
<dbReference type="InterPro" id="IPR037185">
    <property type="entry name" value="EmrE-like"/>
</dbReference>
<feature type="transmembrane region" description="Helical" evidence="6">
    <location>
        <begin position="183"/>
        <end position="201"/>
    </location>
</feature>
<feature type="transmembrane region" description="Helical" evidence="6">
    <location>
        <begin position="12"/>
        <end position="31"/>
    </location>
</feature>
<dbReference type="GO" id="GO:0005886">
    <property type="term" value="C:plasma membrane"/>
    <property type="evidence" value="ECO:0007669"/>
    <property type="project" value="UniProtKB-SubCell"/>
</dbReference>
<keyword evidence="4 6" id="KW-1133">Transmembrane helix</keyword>
<name>A0A839IY40_9GAMM</name>